<dbReference type="RefSeq" id="WP_115856261.1">
    <property type="nucleotide sequence ID" value="NZ_CAJUZR010000002.1"/>
</dbReference>
<dbReference type="Pfam" id="PF00370">
    <property type="entry name" value="FGGY_N"/>
    <property type="match status" value="1"/>
</dbReference>
<evidence type="ECO:0000259" key="6">
    <source>
        <dbReference type="Pfam" id="PF02782"/>
    </source>
</evidence>
<name>A0AAX1RV56_9STAP</name>
<evidence type="ECO:0000313" key="8">
    <source>
        <dbReference type="Proteomes" id="UP000256337"/>
    </source>
</evidence>
<proteinExistence type="inferred from homology"/>
<comment type="caution">
    <text evidence="7">The sequence shown here is derived from an EMBL/GenBank/DDBJ whole genome shotgun (WGS) entry which is preliminary data.</text>
</comment>
<sequence>MKYMIGVDIGTTSTKAVLYNEEGNMIDQSLIEYPLLTPTVDISEEDPDKICHAVQSTIRNVVLAQNLEAKHIKFVTFSAQMHSLIVMNHNHQRLTHSITWADNRAQAVVEKLKHTDQSIAIYQKTGTPIHAMSPLSKMMWLKEEETELFQKAAQFVDIKSYILYQLTGRWVMDWSIASATGLMNLKTKKWDQDILRLLELEESQLPQLVPTTTRLEFKDQQVAESLGLSKNVPIVVGASDGVLSNLGVNRFRKGEVALTIGTSGAIRTVVDKPLIDPEGRTFCYVLDESHYVIGGPVNNGAVVLRWLRDELLADEVEVAKRLGIDSYHLISKIAERVEPGAKGLLFHPYLTGERAPLWTSDARGSFIGLTLAHRKEHMIRAVLEGVVFNLYSVFMALSEIIGDTPYKISATGGFSKSAVWRQMVSDVFNCHVDIPTHNESSCLGACIIGLKAMGEIENYDIVEKWITSTHVHSPNLAYHEVYQQLIPIFNDISLSLSETYRNLAQFQRKNNLK</sequence>
<dbReference type="PANTHER" id="PTHR43095:SF2">
    <property type="entry name" value="GLUCONOKINASE"/>
    <property type="match status" value="1"/>
</dbReference>
<reference evidence="7 8" key="1">
    <citation type="journal article" date="2018" name="Vet. Microbiol.">
        <title>Characterisation of Staphylococcus felis isolated from cats using whole genome sequencing.</title>
        <authorList>
            <person name="Worthing K."/>
            <person name="Pang S."/>
            <person name="Trott D.J."/>
            <person name="Abraham S."/>
            <person name="Coombs G.W."/>
            <person name="Jordan D."/>
            <person name="McIntyre L."/>
            <person name="Davies M.R."/>
            <person name="Norris J."/>
        </authorList>
    </citation>
    <scope>NUCLEOTIDE SEQUENCE [LARGE SCALE GENOMIC DNA]</scope>
    <source>
        <strain evidence="7 8">F25</strain>
    </source>
</reference>
<evidence type="ECO:0000256" key="3">
    <source>
        <dbReference type="ARBA" id="ARBA00022777"/>
    </source>
</evidence>
<dbReference type="SUPFAM" id="SSF53067">
    <property type="entry name" value="Actin-like ATPase domain"/>
    <property type="match status" value="2"/>
</dbReference>
<gene>
    <name evidence="7" type="primary">gntK</name>
    <name evidence="7" type="ORF">DOS76_08295</name>
</gene>
<dbReference type="PROSITE" id="PS00445">
    <property type="entry name" value="FGGY_KINASES_2"/>
    <property type="match status" value="1"/>
</dbReference>
<comment type="similarity">
    <text evidence="1 4">Belongs to the FGGY kinase family.</text>
</comment>
<protein>
    <submittedName>
        <fullName evidence="7">Gluconokinase</fullName>
        <ecNumber evidence="7">2.7.1.12</ecNumber>
    </submittedName>
</protein>
<dbReference type="Pfam" id="PF02782">
    <property type="entry name" value="FGGY_C"/>
    <property type="match status" value="1"/>
</dbReference>
<dbReference type="AlphaFoldDB" id="A0AAX1RV56"/>
<dbReference type="InterPro" id="IPR050406">
    <property type="entry name" value="FGGY_Carb_Kinase"/>
</dbReference>
<evidence type="ECO:0000259" key="5">
    <source>
        <dbReference type="Pfam" id="PF00370"/>
    </source>
</evidence>
<dbReference type="InterPro" id="IPR000577">
    <property type="entry name" value="Carb_kinase_FGGY"/>
</dbReference>
<dbReference type="Proteomes" id="UP000256337">
    <property type="component" value="Unassembled WGS sequence"/>
</dbReference>
<keyword evidence="3 4" id="KW-0418">Kinase</keyword>
<dbReference type="PROSITE" id="PS00933">
    <property type="entry name" value="FGGY_KINASES_1"/>
    <property type="match status" value="1"/>
</dbReference>
<feature type="domain" description="Carbohydrate kinase FGGY N-terminal" evidence="5">
    <location>
        <begin position="3"/>
        <end position="247"/>
    </location>
</feature>
<evidence type="ECO:0000256" key="4">
    <source>
        <dbReference type="RuleBase" id="RU003733"/>
    </source>
</evidence>
<keyword evidence="2 4" id="KW-0808">Transferase</keyword>
<dbReference type="EC" id="2.7.1.12" evidence="7"/>
<feature type="domain" description="Carbohydrate kinase FGGY C-terminal" evidence="6">
    <location>
        <begin position="257"/>
        <end position="453"/>
    </location>
</feature>
<dbReference type="GO" id="GO:0046316">
    <property type="term" value="F:gluconokinase activity"/>
    <property type="evidence" value="ECO:0007669"/>
    <property type="project" value="UniProtKB-EC"/>
</dbReference>
<dbReference type="InterPro" id="IPR018484">
    <property type="entry name" value="FGGY_N"/>
</dbReference>
<dbReference type="InterPro" id="IPR006002">
    <property type="entry name" value="Gluconate_kinase"/>
</dbReference>
<dbReference type="PIRSF" id="PIRSF000538">
    <property type="entry name" value="GlpK"/>
    <property type="match status" value="1"/>
</dbReference>
<dbReference type="CDD" id="cd07770">
    <property type="entry name" value="ASKHA_NBD_FGGY_GntK"/>
    <property type="match status" value="1"/>
</dbReference>
<dbReference type="PANTHER" id="PTHR43095">
    <property type="entry name" value="SUGAR KINASE"/>
    <property type="match status" value="1"/>
</dbReference>
<dbReference type="Gene3D" id="3.30.420.40">
    <property type="match status" value="2"/>
</dbReference>
<evidence type="ECO:0000313" key="7">
    <source>
        <dbReference type="EMBL" id="REI20786.1"/>
    </source>
</evidence>
<dbReference type="InterPro" id="IPR018483">
    <property type="entry name" value="Carb_kinase_FGGY_CS"/>
</dbReference>
<dbReference type="NCBIfam" id="TIGR01314">
    <property type="entry name" value="gntK_FGGY"/>
    <property type="match status" value="1"/>
</dbReference>
<dbReference type="InterPro" id="IPR018485">
    <property type="entry name" value="FGGY_C"/>
</dbReference>
<dbReference type="InterPro" id="IPR043129">
    <property type="entry name" value="ATPase_NBD"/>
</dbReference>
<evidence type="ECO:0000256" key="1">
    <source>
        <dbReference type="ARBA" id="ARBA00009156"/>
    </source>
</evidence>
<accession>A0AAX1RV56</accession>
<evidence type="ECO:0000256" key="2">
    <source>
        <dbReference type="ARBA" id="ARBA00022679"/>
    </source>
</evidence>
<organism evidence="7 8">
    <name type="scientific">Staphylococcus felis</name>
    <dbReference type="NCBI Taxonomy" id="46127"/>
    <lineage>
        <taxon>Bacteria</taxon>
        <taxon>Bacillati</taxon>
        <taxon>Bacillota</taxon>
        <taxon>Bacilli</taxon>
        <taxon>Bacillales</taxon>
        <taxon>Staphylococcaceae</taxon>
        <taxon>Staphylococcus</taxon>
    </lineage>
</organism>
<dbReference type="EMBL" id="QKYD01000121">
    <property type="protein sequence ID" value="REI20786.1"/>
    <property type="molecule type" value="Genomic_DNA"/>
</dbReference>
<dbReference type="GO" id="GO:0019521">
    <property type="term" value="P:D-gluconate metabolic process"/>
    <property type="evidence" value="ECO:0007669"/>
    <property type="project" value="InterPro"/>
</dbReference>